<protein>
    <submittedName>
        <fullName evidence="1">Uncharacterized protein</fullName>
    </submittedName>
</protein>
<dbReference type="EMBL" id="JBGBPY010000001">
    <property type="protein sequence ID" value="MEY2181991.1"/>
    <property type="molecule type" value="Genomic_DNA"/>
</dbReference>
<dbReference type="Proteomes" id="UP001562159">
    <property type="component" value="Unassembled WGS sequence"/>
</dbReference>
<name>A0ABV4APE6_9GAMM</name>
<gene>
    <name evidence="1" type="ORF">AB7878_06140</name>
</gene>
<organism evidence="1 2">
    <name type="scientific">Rhodanobacter humi</name>
    <dbReference type="NCBI Taxonomy" id="1888173"/>
    <lineage>
        <taxon>Bacteria</taxon>
        <taxon>Pseudomonadati</taxon>
        <taxon>Pseudomonadota</taxon>
        <taxon>Gammaproteobacteria</taxon>
        <taxon>Lysobacterales</taxon>
        <taxon>Rhodanobacteraceae</taxon>
        <taxon>Rhodanobacter</taxon>
    </lineage>
</organism>
<sequence>MIHDNGINQGVDFERALEHLHRAAGEIFRHYWAAKRGNGSEEEIARLRQAYIDAQAKAEALSRHDKAAIQAVLDTPV</sequence>
<evidence type="ECO:0000313" key="1">
    <source>
        <dbReference type="EMBL" id="MEY2181991.1"/>
    </source>
</evidence>
<comment type="caution">
    <text evidence="1">The sequence shown here is derived from an EMBL/GenBank/DDBJ whole genome shotgun (WGS) entry which is preliminary data.</text>
</comment>
<reference evidence="1 2" key="1">
    <citation type="submission" date="2024-07" db="EMBL/GenBank/DDBJ databases">
        <title>Molecular mechanisms and environmental adaptations of flagellar loss and biofilm growth of Rhodanobacter under environmental stress.</title>
        <authorList>
            <person name="Chen M."/>
        </authorList>
    </citation>
    <scope>NUCLEOTIDE SEQUENCE [LARGE SCALE GENOMIC DNA]</scope>
    <source>
        <strain evidence="1 2">RS22</strain>
    </source>
</reference>
<evidence type="ECO:0000313" key="2">
    <source>
        <dbReference type="Proteomes" id="UP001562159"/>
    </source>
</evidence>
<accession>A0ABV4APE6</accession>
<proteinExistence type="predicted"/>
<keyword evidence="2" id="KW-1185">Reference proteome</keyword>